<sequence>MIRLHLCTISFRHHLVSLPELGAWAADTGFDGIELWGVHARHLSESPQDEAAALRRHGLVVPMLSDYLPLEGDEGEALAHTRRLCRLARHWGAGKLRTFAGHRPSAALDRGERRDLARRLRRLTECVAAEGQTLVVETHPNTLADHPEVTRELLEAVDHPDLGVNFDVLHVWEAGVEPLAVLRELAPWVRHFHLKNIDRQERLSVFAPANVYSPAGSRDGMVPVLEGACDYGPVLDWLAQCREPMDVSLEWFGPDCYRVLAEDLAHLRGRLDLPRATPLRSALA</sequence>
<feature type="domain" description="Xylose isomerase-like TIM barrel" evidence="1">
    <location>
        <begin position="23"/>
        <end position="255"/>
    </location>
</feature>
<dbReference type="AlphaFoldDB" id="A0A510XEA7"/>
<dbReference type="PANTHER" id="PTHR12110">
    <property type="entry name" value="HYDROXYPYRUVATE ISOMERASE"/>
    <property type="match status" value="1"/>
</dbReference>
<dbReference type="RefSeq" id="WP_146804375.1">
    <property type="nucleotide sequence ID" value="NZ_BJUK01000065.1"/>
</dbReference>
<dbReference type="Proteomes" id="UP000321275">
    <property type="component" value="Unassembled WGS sequence"/>
</dbReference>
<evidence type="ECO:0000313" key="2">
    <source>
        <dbReference type="EMBL" id="GEK49057.1"/>
    </source>
</evidence>
<proteinExistence type="predicted"/>
<evidence type="ECO:0000313" key="3">
    <source>
        <dbReference type="Proteomes" id="UP000321275"/>
    </source>
</evidence>
<dbReference type="OrthoDB" id="9815124at2"/>
<name>A0A510XEA7_9GAMM</name>
<evidence type="ECO:0000259" key="1">
    <source>
        <dbReference type="Pfam" id="PF01261"/>
    </source>
</evidence>
<dbReference type="SUPFAM" id="SSF51658">
    <property type="entry name" value="Xylose isomerase-like"/>
    <property type="match status" value="1"/>
</dbReference>
<reference evidence="2 3" key="1">
    <citation type="submission" date="2019-07" db="EMBL/GenBank/DDBJ databases">
        <title>Whole genome shotgun sequence of Halomonas pacifica NBRC 102220.</title>
        <authorList>
            <person name="Hosoyama A."/>
            <person name="Uohara A."/>
            <person name="Ohji S."/>
            <person name="Ichikawa N."/>
        </authorList>
    </citation>
    <scope>NUCLEOTIDE SEQUENCE [LARGE SCALE GENOMIC DNA]</scope>
    <source>
        <strain evidence="2 3">NBRC 102220</strain>
    </source>
</reference>
<gene>
    <name evidence="2" type="ORF">HPA02_33400</name>
</gene>
<comment type="caution">
    <text evidence="2">The sequence shown here is derived from an EMBL/GenBank/DDBJ whole genome shotgun (WGS) entry which is preliminary data.</text>
</comment>
<dbReference type="EMBL" id="BJUK01000065">
    <property type="protein sequence ID" value="GEK49057.1"/>
    <property type="molecule type" value="Genomic_DNA"/>
</dbReference>
<dbReference type="InterPro" id="IPR013022">
    <property type="entry name" value="Xyl_isomerase-like_TIM-brl"/>
</dbReference>
<dbReference type="InterPro" id="IPR050312">
    <property type="entry name" value="IolE/XylAMocC-like"/>
</dbReference>
<dbReference type="PANTHER" id="PTHR12110:SF21">
    <property type="entry name" value="XYLOSE ISOMERASE-LIKE TIM BARREL DOMAIN-CONTAINING PROTEIN"/>
    <property type="match status" value="1"/>
</dbReference>
<keyword evidence="3" id="KW-1185">Reference proteome</keyword>
<dbReference type="InterPro" id="IPR036237">
    <property type="entry name" value="Xyl_isomerase-like_sf"/>
</dbReference>
<dbReference type="Pfam" id="PF01261">
    <property type="entry name" value="AP_endonuc_2"/>
    <property type="match status" value="1"/>
</dbReference>
<dbReference type="Gene3D" id="3.20.20.150">
    <property type="entry name" value="Divalent-metal-dependent TIM barrel enzymes"/>
    <property type="match status" value="1"/>
</dbReference>
<protein>
    <submittedName>
        <fullName evidence="2">3-dehydroshikimate dehydratase</fullName>
    </submittedName>
</protein>
<accession>A0A510XEA7</accession>
<organism evidence="2 3">
    <name type="scientific">Bisbaumannia pacifica</name>
    <dbReference type="NCBI Taxonomy" id="77098"/>
    <lineage>
        <taxon>Bacteria</taxon>
        <taxon>Pseudomonadati</taxon>
        <taxon>Pseudomonadota</taxon>
        <taxon>Gammaproteobacteria</taxon>
        <taxon>Oceanospirillales</taxon>
        <taxon>Halomonadaceae</taxon>
        <taxon>Bisbaumannia</taxon>
    </lineage>
</organism>